<keyword evidence="2" id="KW-1185">Reference proteome</keyword>
<dbReference type="EMBL" id="JAWDJW010007410">
    <property type="protein sequence ID" value="KAK3062215.1"/>
    <property type="molecule type" value="Genomic_DNA"/>
</dbReference>
<name>A0ACC3D611_9PEZI</name>
<reference evidence="1" key="1">
    <citation type="submission" date="2024-09" db="EMBL/GenBank/DDBJ databases">
        <title>Black Yeasts Isolated from many extreme environments.</title>
        <authorList>
            <person name="Coleine C."/>
            <person name="Stajich J.E."/>
            <person name="Selbmann L."/>
        </authorList>
    </citation>
    <scope>NUCLEOTIDE SEQUENCE</scope>
    <source>
        <strain evidence="1">CCFEE 5737</strain>
    </source>
</reference>
<evidence type="ECO:0000313" key="1">
    <source>
        <dbReference type="EMBL" id="KAK3062215.1"/>
    </source>
</evidence>
<gene>
    <name evidence="1" type="ORF">LTS18_004591</name>
</gene>
<comment type="caution">
    <text evidence="1">The sequence shown here is derived from an EMBL/GenBank/DDBJ whole genome shotgun (WGS) entry which is preliminary data.</text>
</comment>
<accession>A0ACC3D611</accession>
<organism evidence="1 2">
    <name type="scientific">Coniosporium uncinatum</name>
    <dbReference type="NCBI Taxonomy" id="93489"/>
    <lineage>
        <taxon>Eukaryota</taxon>
        <taxon>Fungi</taxon>
        <taxon>Dikarya</taxon>
        <taxon>Ascomycota</taxon>
        <taxon>Pezizomycotina</taxon>
        <taxon>Dothideomycetes</taxon>
        <taxon>Dothideomycetes incertae sedis</taxon>
        <taxon>Coniosporium</taxon>
    </lineage>
</organism>
<proteinExistence type="predicted"/>
<feature type="non-terminal residue" evidence="1">
    <location>
        <position position="68"/>
    </location>
</feature>
<protein>
    <submittedName>
        <fullName evidence="1">Uncharacterized protein</fullName>
    </submittedName>
</protein>
<dbReference type="Proteomes" id="UP001186974">
    <property type="component" value="Unassembled WGS sequence"/>
</dbReference>
<evidence type="ECO:0000313" key="2">
    <source>
        <dbReference type="Proteomes" id="UP001186974"/>
    </source>
</evidence>
<sequence>MADQRNRFEQLPAELRHEVYSYLGFTAVASEKKLAVGPWSQIVLSSGSGTGSHSRTPKATWRTKPYPG</sequence>